<feature type="region of interest" description="Disordered" evidence="1">
    <location>
        <begin position="1"/>
        <end position="25"/>
    </location>
</feature>
<evidence type="ECO:0000256" key="1">
    <source>
        <dbReference type="SAM" id="MobiDB-lite"/>
    </source>
</evidence>
<organism evidence="2 3">
    <name type="scientific">Plutella xylostella</name>
    <name type="common">Diamondback moth</name>
    <name type="synonym">Plutella maculipennis</name>
    <dbReference type="NCBI Taxonomy" id="51655"/>
    <lineage>
        <taxon>Eukaryota</taxon>
        <taxon>Metazoa</taxon>
        <taxon>Ecdysozoa</taxon>
        <taxon>Arthropoda</taxon>
        <taxon>Hexapoda</taxon>
        <taxon>Insecta</taxon>
        <taxon>Pterygota</taxon>
        <taxon>Neoptera</taxon>
        <taxon>Endopterygota</taxon>
        <taxon>Lepidoptera</taxon>
        <taxon>Glossata</taxon>
        <taxon>Ditrysia</taxon>
        <taxon>Yponomeutoidea</taxon>
        <taxon>Plutellidae</taxon>
        <taxon>Plutella</taxon>
    </lineage>
</organism>
<proteinExistence type="predicted"/>
<dbReference type="Proteomes" id="UP000653454">
    <property type="component" value="Unassembled WGS sequence"/>
</dbReference>
<evidence type="ECO:0000313" key="3">
    <source>
        <dbReference type="Proteomes" id="UP000653454"/>
    </source>
</evidence>
<reference evidence="2" key="1">
    <citation type="submission" date="2020-11" db="EMBL/GenBank/DDBJ databases">
        <authorList>
            <person name="Whiteford S."/>
        </authorList>
    </citation>
    <scope>NUCLEOTIDE SEQUENCE</scope>
</reference>
<evidence type="ECO:0000313" key="2">
    <source>
        <dbReference type="EMBL" id="CAG9091012.1"/>
    </source>
</evidence>
<dbReference type="EMBL" id="CAJHNJ030000002">
    <property type="protein sequence ID" value="CAG9091012.1"/>
    <property type="molecule type" value="Genomic_DNA"/>
</dbReference>
<keyword evidence="3" id="KW-1185">Reference proteome</keyword>
<dbReference type="AlphaFoldDB" id="A0A8S4D5X1"/>
<protein>
    <submittedName>
        <fullName evidence="2">(diamondback moth) hypothetical protein</fullName>
    </submittedName>
</protein>
<accession>A0A8S4D5X1</accession>
<comment type="caution">
    <text evidence="2">The sequence shown here is derived from an EMBL/GenBank/DDBJ whole genome shotgun (WGS) entry which is preliminary data.</text>
</comment>
<name>A0A8S4D5X1_PLUXY</name>
<sequence length="133" mass="14896">MHSVGPPALPRPPREPPARPAPAAGIRHRWNSNTKTDHIIMLLRKKTYCRRRVRSRSGARSEPFGKLRARSCAYEARDRRARYKIFPSAAQNRFLFVELCLMGMTNEVDCHRLAAAAAAAAAAAGRWLSSTSR</sequence>
<gene>
    <name evidence="2" type="ORF">PLXY2_LOCUS717</name>
</gene>